<evidence type="ECO:0000259" key="2">
    <source>
        <dbReference type="Pfam" id="PF13800"/>
    </source>
</evidence>
<dbReference type="InterPro" id="IPR025672">
    <property type="entry name" value="Sigma_reg_C_dom"/>
</dbReference>
<comment type="caution">
    <text evidence="3">The sequence shown here is derived from an EMBL/GenBank/DDBJ whole genome shotgun (WGS) entry which is preliminary data.</text>
</comment>
<dbReference type="InterPro" id="IPR029101">
    <property type="entry name" value="Sigma_reg_N"/>
</dbReference>
<feature type="domain" description="Sigma factor regulator N-terminal" evidence="2">
    <location>
        <begin position="24"/>
        <end position="109"/>
    </location>
</feature>
<dbReference type="RefSeq" id="WP_168972398.1">
    <property type="nucleotide sequence ID" value="NZ_BAAACD010000007.1"/>
</dbReference>
<evidence type="ECO:0000313" key="4">
    <source>
        <dbReference type="Proteomes" id="UP000246114"/>
    </source>
</evidence>
<dbReference type="Pfam" id="PF13791">
    <property type="entry name" value="Sigma_reg_C"/>
    <property type="match status" value="1"/>
</dbReference>
<proteinExistence type="predicted"/>
<feature type="domain" description="Sigma factor regulator C-terminal" evidence="1">
    <location>
        <begin position="180"/>
        <end position="245"/>
    </location>
</feature>
<sequence length="271" mass="32010">MKSDDEKLKELFETKEKTTFGNPIKKARSLSIIRNVIISLMVFIILNAIALILNSTFLTNISEKEEKKLENWFNIAMPNAYVGNIKNYDGVMTGEMDYVRYRFVGNKPIIDGDYKEKYTYMPLINNNYGNRGDYLWNSNGKSLEDIQQKRKYNKIGKRVMKFYHPSMEYKNYINELGNIDSIDDSKLIEMSLSFDKEYTMNQIQKMLPKDVILNWYWINTLNENDTKTESKVIFDEYDVYGIKVYDFILILVGIMFLYQFLNKKIDGLRDS</sequence>
<gene>
    <name evidence="3" type="ORF">DBY38_07845</name>
</gene>
<accession>A0A316M7Y6</accession>
<dbReference type="Proteomes" id="UP000246114">
    <property type="component" value="Unassembled WGS sequence"/>
</dbReference>
<protein>
    <submittedName>
        <fullName evidence="3">Uncharacterized protein</fullName>
    </submittedName>
</protein>
<organism evidence="3 4">
    <name type="scientific">Clostridium cadaveris</name>
    <dbReference type="NCBI Taxonomy" id="1529"/>
    <lineage>
        <taxon>Bacteria</taxon>
        <taxon>Bacillati</taxon>
        <taxon>Bacillota</taxon>
        <taxon>Clostridia</taxon>
        <taxon>Eubacteriales</taxon>
        <taxon>Clostridiaceae</taxon>
        <taxon>Clostridium</taxon>
    </lineage>
</organism>
<evidence type="ECO:0000259" key="1">
    <source>
        <dbReference type="Pfam" id="PF13791"/>
    </source>
</evidence>
<reference evidence="3 4" key="1">
    <citation type="submission" date="2018-03" db="EMBL/GenBank/DDBJ databases">
        <title>The uncultured portion of the human microbiome is neutrally assembled.</title>
        <authorList>
            <person name="Jeraldo P."/>
            <person name="Boardman L."/>
            <person name="White B.A."/>
            <person name="Nelson H."/>
            <person name="Goldenfeld N."/>
            <person name="Chia N."/>
        </authorList>
    </citation>
    <scope>NUCLEOTIDE SEQUENCE [LARGE SCALE GENOMIC DNA]</scope>
    <source>
        <strain evidence="3">CIM:MAG 903</strain>
    </source>
</reference>
<dbReference type="EMBL" id="QAMZ01000037">
    <property type="protein sequence ID" value="PWL53399.1"/>
    <property type="molecule type" value="Genomic_DNA"/>
</dbReference>
<dbReference type="AlphaFoldDB" id="A0A316M7Y6"/>
<dbReference type="Pfam" id="PF13800">
    <property type="entry name" value="Sigma_reg_N"/>
    <property type="match status" value="1"/>
</dbReference>
<evidence type="ECO:0000313" key="3">
    <source>
        <dbReference type="EMBL" id="PWL53399.1"/>
    </source>
</evidence>
<name>A0A316M7Y6_9CLOT</name>